<keyword evidence="5" id="KW-0805">Transcription regulation</keyword>
<dbReference type="Gene3D" id="3.40.50.2300">
    <property type="match status" value="1"/>
</dbReference>
<dbReference type="EMBL" id="LYPA01000043">
    <property type="protein sequence ID" value="OBR66878.1"/>
    <property type="molecule type" value="Genomic_DNA"/>
</dbReference>
<evidence type="ECO:0000259" key="9">
    <source>
        <dbReference type="PROSITE" id="PS01124"/>
    </source>
</evidence>
<dbReference type="CDD" id="cd17536">
    <property type="entry name" value="REC_YesN-like"/>
    <property type="match status" value="1"/>
</dbReference>
<dbReference type="PROSITE" id="PS50110">
    <property type="entry name" value="RESPONSE_REGULATORY"/>
    <property type="match status" value="1"/>
</dbReference>
<evidence type="ECO:0000256" key="2">
    <source>
        <dbReference type="ARBA" id="ARBA00022490"/>
    </source>
</evidence>
<dbReference type="InterPro" id="IPR009057">
    <property type="entry name" value="Homeodomain-like_sf"/>
</dbReference>
<feature type="domain" description="Response regulatory" evidence="10">
    <location>
        <begin position="2"/>
        <end position="119"/>
    </location>
</feature>
<feature type="domain" description="HTH araC/xylS-type" evidence="9">
    <location>
        <begin position="318"/>
        <end position="416"/>
    </location>
</feature>
<dbReference type="PROSITE" id="PS00041">
    <property type="entry name" value="HTH_ARAC_FAMILY_1"/>
    <property type="match status" value="1"/>
</dbReference>
<dbReference type="Pfam" id="PF00072">
    <property type="entry name" value="Response_reg"/>
    <property type="match status" value="1"/>
</dbReference>
<keyword evidence="3 8" id="KW-0597">Phosphoprotein</keyword>
<dbReference type="SUPFAM" id="SSF52172">
    <property type="entry name" value="CheY-like"/>
    <property type="match status" value="1"/>
</dbReference>
<dbReference type="PROSITE" id="PS01124">
    <property type="entry name" value="HTH_ARAC_FAMILY_2"/>
    <property type="match status" value="1"/>
</dbReference>
<dbReference type="SMART" id="SM00342">
    <property type="entry name" value="HTH_ARAC"/>
    <property type="match status" value="1"/>
</dbReference>
<dbReference type="InterPro" id="IPR018062">
    <property type="entry name" value="HTH_AraC-typ_CS"/>
</dbReference>
<comment type="caution">
    <text evidence="11">The sequence shown here is derived from an EMBL/GenBank/DDBJ whole genome shotgun (WGS) entry which is preliminary data.</text>
</comment>
<dbReference type="OrthoDB" id="342399at2"/>
<dbReference type="GO" id="GO:0000160">
    <property type="term" value="P:phosphorelay signal transduction system"/>
    <property type="evidence" value="ECO:0007669"/>
    <property type="project" value="UniProtKB-KW"/>
</dbReference>
<reference evidence="11 12" key="1">
    <citation type="submission" date="2016-05" db="EMBL/GenBank/DDBJ databases">
        <title>Paenibacillus oryzae. sp. nov., isolated from the rice root.</title>
        <authorList>
            <person name="Zhang J."/>
            <person name="Zhang X."/>
        </authorList>
    </citation>
    <scope>NUCLEOTIDE SEQUENCE [LARGE SCALE GENOMIC DNA]</scope>
    <source>
        <strain evidence="11 12">1DrF-4</strain>
    </source>
</reference>
<evidence type="ECO:0000256" key="5">
    <source>
        <dbReference type="ARBA" id="ARBA00023015"/>
    </source>
</evidence>
<evidence type="ECO:0000256" key="3">
    <source>
        <dbReference type="ARBA" id="ARBA00022553"/>
    </source>
</evidence>
<evidence type="ECO:0000313" key="11">
    <source>
        <dbReference type="EMBL" id="OBR66878.1"/>
    </source>
</evidence>
<dbReference type="Gene3D" id="1.10.10.60">
    <property type="entry name" value="Homeodomain-like"/>
    <property type="match status" value="2"/>
</dbReference>
<keyword evidence="6" id="KW-0238">DNA-binding</keyword>
<dbReference type="GO" id="GO:0005737">
    <property type="term" value="C:cytoplasm"/>
    <property type="evidence" value="ECO:0007669"/>
    <property type="project" value="UniProtKB-SubCell"/>
</dbReference>
<name>A0A1A5YMV1_9BACL</name>
<dbReference type="STRING" id="1844972.A7K91_16735"/>
<evidence type="ECO:0008006" key="13">
    <source>
        <dbReference type="Google" id="ProtNLM"/>
    </source>
</evidence>
<organism evidence="11 12">
    <name type="scientific">Paenibacillus oryzae</name>
    <dbReference type="NCBI Taxonomy" id="1844972"/>
    <lineage>
        <taxon>Bacteria</taxon>
        <taxon>Bacillati</taxon>
        <taxon>Bacillota</taxon>
        <taxon>Bacilli</taxon>
        <taxon>Bacillales</taxon>
        <taxon>Paenibacillaceae</taxon>
        <taxon>Paenibacillus</taxon>
    </lineage>
</organism>
<dbReference type="GO" id="GO:0043565">
    <property type="term" value="F:sequence-specific DNA binding"/>
    <property type="evidence" value="ECO:0007669"/>
    <property type="project" value="InterPro"/>
</dbReference>
<evidence type="ECO:0000256" key="8">
    <source>
        <dbReference type="PROSITE-ProRule" id="PRU00169"/>
    </source>
</evidence>
<protein>
    <recommendedName>
        <fullName evidence="13">DNA-binding response regulator</fullName>
    </recommendedName>
</protein>
<dbReference type="Pfam" id="PF12833">
    <property type="entry name" value="HTH_18"/>
    <property type="match status" value="1"/>
</dbReference>
<keyword evidence="12" id="KW-1185">Reference proteome</keyword>
<gene>
    <name evidence="11" type="ORF">A7K91_16735</name>
</gene>
<accession>A0A1A5YMV1</accession>
<dbReference type="PANTHER" id="PTHR42713:SF3">
    <property type="entry name" value="TRANSCRIPTIONAL REGULATORY PROTEIN HPTR"/>
    <property type="match status" value="1"/>
</dbReference>
<dbReference type="PANTHER" id="PTHR42713">
    <property type="entry name" value="HISTIDINE KINASE-RELATED"/>
    <property type="match status" value="1"/>
</dbReference>
<keyword evidence="4" id="KW-0902">Two-component regulatory system</keyword>
<evidence type="ECO:0000256" key="7">
    <source>
        <dbReference type="ARBA" id="ARBA00023163"/>
    </source>
</evidence>
<dbReference type="InterPro" id="IPR051552">
    <property type="entry name" value="HptR"/>
</dbReference>
<dbReference type="GO" id="GO:0003700">
    <property type="term" value="F:DNA-binding transcription factor activity"/>
    <property type="evidence" value="ECO:0007669"/>
    <property type="project" value="InterPro"/>
</dbReference>
<evidence type="ECO:0000256" key="1">
    <source>
        <dbReference type="ARBA" id="ARBA00004496"/>
    </source>
</evidence>
<comment type="subcellular location">
    <subcellularLocation>
        <location evidence="1">Cytoplasm</location>
    </subcellularLocation>
</comment>
<dbReference type="PRINTS" id="PR00032">
    <property type="entry name" value="HTHARAC"/>
</dbReference>
<dbReference type="RefSeq" id="WP_068681257.1">
    <property type="nucleotide sequence ID" value="NZ_LYPA01000043.1"/>
</dbReference>
<dbReference type="SMART" id="SM00448">
    <property type="entry name" value="REC"/>
    <property type="match status" value="1"/>
</dbReference>
<dbReference type="InterPro" id="IPR001789">
    <property type="entry name" value="Sig_transdc_resp-reg_receiver"/>
</dbReference>
<proteinExistence type="predicted"/>
<dbReference type="InterPro" id="IPR020449">
    <property type="entry name" value="Tscrpt_reg_AraC-type_HTH"/>
</dbReference>
<dbReference type="InterPro" id="IPR011006">
    <property type="entry name" value="CheY-like_superfamily"/>
</dbReference>
<evidence type="ECO:0000256" key="4">
    <source>
        <dbReference type="ARBA" id="ARBA00023012"/>
    </source>
</evidence>
<keyword evidence="7" id="KW-0804">Transcription</keyword>
<keyword evidence="2" id="KW-0963">Cytoplasm</keyword>
<feature type="modified residue" description="4-aspartylphosphate" evidence="8">
    <location>
        <position position="54"/>
    </location>
</feature>
<dbReference type="SUPFAM" id="SSF46689">
    <property type="entry name" value="Homeodomain-like"/>
    <property type="match status" value="2"/>
</dbReference>
<evidence type="ECO:0000313" key="12">
    <source>
        <dbReference type="Proteomes" id="UP000092024"/>
    </source>
</evidence>
<dbReference type="InterPro" id="IPR018060">
    <property type="entry name" value="HTH_AraC"/>
</dbReference>
<dbReference type="AlphaFoldDB" id="A0A1A5YMV1"/>
<sequence length="416" mass="46457">MKALIVDDEYLVRAGLSQTVDWEDYGIQIIGEACNGKEGLEMALQLKPEIIVTDIRMPHMNGLELLQAIREHQLDCVKVVLSGYDEFQYVQEALRLGASHYLLKPVNIDELLETLQRAGQDFERLREEKLAYNRLREETPALSSHFWLKLLFGEGLGANDISAKLALLNINIASETKLIIGVISTGSSASLPEAAAASLPPATNIERCLDNALQSCSYDYVKIVRSSPSEWTVIAADSRPSVDAVAIFHETGGSIVQVLQEQLQLTVAIGYATAASIYDNLHAVFLTAREAASAAPLRQQRVQYGEGNSLPGIRKEVQRALDYIRVSYARNITIDMVAESVHISPTHLMHLFRKELNKTFYECLTEFRIQEAKRLLRYSSYRVYEVGSQVGFGDAKYFSQIFKKMTGLSPSDYAKN</sequence>
<evidence type="ECO:0000256" key="6">
    <source>
        <dbReference type="ARBA" id="ARBA00023125"/>
    </source>
</evidence>
<dbReference type="Proteomes" id="UP000092024">
    <property type="component" value="Unassembled WGS sequence"/>
</dbReference>
<evidence type="ECO:0000259" key="10">
    <source>
        <dbReference type="PROSITE" id="PS50110"/>
    </source>
</evidence>